<dbReference type="AlphaFoldDB" id="A0AAV4ZHM1"/>
<comment type="caution">
    <text evidence="1">The sequence shown here is derived from an EMBL/GenBank/DDBJ whole genome shotgun (WGS) entry which is preliminary data.</text>
</comment>
<dbReference type="EMBL" id="BPQO01000005">
    <property type="protein sequence ID" value="GJD87951.1"/>
    <property type="molecule type" value="Genomic_DNA"/>
</dbReference>
<accession>A0AAV4ZHM1</accession>
<dbReference type="RefSeq" id="WP_066926539.1">
    <property type="nucleotide sequence ID" value="NZ_BPQO01000005.1"/>
</dbReference>
<evidence type="ECO:0000313" key="1">
    <source>
        <dbReference type="EMBL" id="GJD87951.1"/>
    </source>
</evidence>
<proteinExistence type="predicted"/>
<gene>
    <name evidence="1" type="ORF">BHAOGJBA_1458</name>
</gene>
<reference evidence="1" key="2">
    <citation type="submission" date="2021-08" db="EMBL/GenBank/DDBJ databases">
        <authorList>
            <person name="Tani A."/>
            <person name="Ola A."/>
            <person name="Ogura Y."/>
            <person name="Katsura K."/>
            <person name="Hayashi T."/>
        </authorList>
    </citation>
    <scope>NUCLEOTIDE SEQUENCE</scope>
    <source>
        <strain evidence="1">DSM 16372</strain>
    </source>
</reference>
<reference evidence="1" key="1">
    <citation type="journal article" date="2016" name="Front. Microbiol.">
        <title>Genome Sequence of the Piezophilic, Mesophilic Sulfate-Reducing Bacterium Desulfovibrio indicus J2T.</title>
        <authorList>
            <person name="Cao J."/>
            <person name="Maignien L."/>
            <person name="Shao Z."/>
            <person name="Alain K."/>
            <person name="Jebbar M."/>
        </authorList>
    </citation>
    <scope>NUCLEOTIDE SEQUENCE</scope>
    <source>
        <strain evidence="1">DSM 16372</strain>
    </source>
</reference>
<keyword evidence="2" id="KW-1185">Reference proteome</keyword>
<sequence length="490" mass="54159">MTTGTETVERLLREALMKTSHPEAHLLTVAEAVLAPRSDEAMPKGASRKMGKTEAFAAAAAVTRMMQMHGLTPSDICREAKVANQATGYYPFYLTPAEVDGSGTLLASLPRSRRIHRGLAPYVRMVRAIAVRSGASEADLLQELGLAVASYLAPFVAADRSPWDLIAEDVALLGPYFGKVRKGTDGDPVDMRRYFSDAERMNVLFDPATARMEPRPDRSHHDNGFSSSACVPLHARLVASGQVRCWTYDEGMDGDRFSVPLGWMQASVFEVFFLGIVPDKRGLRTVLFAEPWTATFGDMGPGRSRPWGDGGLTDLMRGTPLTYGLGLVRDGEPHGLCFDDLPRFHCPDYERHVRDGLAGIEHYQANEWDPSPCHDALQAARRIDLDADTLRRFLGHKADDSWQRQLAAFADTPSHLRSFALPGAIALSDGGSSDALADRFREGLLGDGQEIVTALMDAVTKRVRAMDAYLAERTEGERFRRDRYRRLMRS</sequence>
<name>A0AAV4ZHM1_9HYPH</name>
<protein>
    <recommendedName>
        <fullName evidence="3">Glutamate--cysteine ligase</fullName>
    </recommendedName>
</protein>
<evidence type="ECO:0000313" key="2">
    <source>
        <dbReference type="Proteomes" id="UP001055247"/>
    </source>
</evidence>
<dbReference type="Proteomes" id="UP001055247">
    <property type="component" value="Unassembled WGS sequence"/>
</dbReference>
<organism evidence="1 2">
    <name type="scientific">Methylobacterium hispanicum</name>
    <dbReference type="NCBI Taxonomy" id="270350"/>
    <lineage>
        <taxon>Bacteria</taxon>
        <taxon>Pseudomonadati</taxon>
        <taxon>Pseudomonadota</taxon>
        <taxon>Alphaproteobacteria</taxon>
        <taxon>Hyphomicrobiales</taxon>
        <taxon>Methylobacteriaceae</taxon>
        <taxon>Methylobacterium</taxon>
    </lineage>
</organism>
<evidence type="ECO:0008006" key="3">
    <source>
        <dbReference type="Google" id="ProtNLM"/>
    </source>
</evidence>